<feature type="domain" description="Cilia- and flagella-associated protein 58 central coiled coil" evidence="2">
    <location>
        <begin position="177"/>
        <end position="383"/>
    </location>
</feature>
<dbReference type="Pfam" id="PF21771">
    <property type="entry name" value="CFAP58_CC"/>
    <property type="match status" value="1"/>
</dbReference>
<dbReference type="InterPro" id="IPR049270">
    <property type="entry name" value="CFAP58_CC"/>
</dbReference>
<evidence type="ECO:0000313" key="3">
    <source>
        <dbReference type="EMBL" id="CAB3998289.1"/>
    </source>
</evidence>
<evidence type="ECO:0000256" key="1">
    <source>
        <dbReference type="ARBA" id="ARBA00023054"/>
    </source>
</evidence>
<protein>
    <recommendedName>
        <fullName evidence="2">Cilia- and flagella-associated protein 58 central coiled coil domain-containing protein</fullName>
    </recommendedName>
</protein>
<sequence length="646" mass="75552">MFLKDLEFSKEKQAELIGDRATLDINMKHISLERKTEHDIHCRKLREKDRDLKNLKKAELQFKVASDALEQVKLVYAKVKSQLDIAPKDDGTLFQKRKELQKEVDLAKKTLAQQNGYTSHERARVEQMILEQENLLRDQSNLRLDVVDLKRLAAIKADERESKARDFVRAELRYQRAQEDVKTKNLHIQDSAKKYSEMQHKLSDFAKLYDVIKNERNKCVNLIQTSTQRASEMREKIKILQNEIEILRSKVNSKDRLLQKSHLKKNNAIAIRDSLRNEVSKQDRIGEENKEKREQKRMDIAKLNDLINKAEENMVQLRKRYEQSIQQRNDRGIKLIERNEEVCVFYEKLNVQETLLRNGDMELRARQEEIRILELEVAELKRLIAVAKKTLPKKKSMDDELVTTQIQLLLCRDHLLDLEKQLETPSEDGRIRVLKGDDPKPDELTAKVEELEFRLAEKEEKLLEKALIFEEVNRLSERTKKKAETGKEDTLNLAKKVNEFQGKIKATTRKMMAMVSELSMNQASAMKLQQEVKEKEALLEQCYIRMESGEAPDEEAEKAWMKMLRDQQRKKQEKIRRAEVEALQEQYKIAGDVYTTAEPRPNAYIPDDDAELPIPRPYGALAPFKPSEPGSSMRHVRKPAIKPIEI</sequence>
<evidence type="ECO:0000259" key="2">
    <source>
        <dbReference type="Pfam" id="PF21771"/>
    </source>
</evidence>
<gene>
    <name evidence="3" type="ORF">PACLA_8A068389</name>
</gene>
<dbReference type="PANTHER" id="PTHR32083">
    <property type="entry name" value="CILIA AND FLAGELLA-ASSOCIATED PROTEIN 58-RELATED"/>
    <property type="match status" value="1"/>
</dbReference>
<dbReference type="PANTHER" id="PTHR32083:SF34">
    <property type="entry name" value="COILED-COIL DOMAIN-CONTAINING PROTEIN 146"/>
    <property type="match status" value="1"/>
</dbReference>
<dbReference type="Proteomes" id="UP001152795">
    <property type="component" value="Unassembled WGS sequence"/>
</dbReference>
<comment type="caution">
    <text evidence="3">The sequence shown here is derived from an EMBL/GenBank/DDBJ whole genome shotgun (WGS) entry which is preliminary data.</text>
</comment>
<proteinExistence type="predicted"/>
<dbReference type="EMBL" id="CACRXK020003316">
    <property type="protein sequence ID" value="CAB3998289.1"/>
    <property type="molecule type" value="Genomic_DNA"/>
</dbReference>
<keyword evidence="4" id="KW-1185">Reference proteome</keyword>
<reference evidence="3" key="1">
    <citation type="submission" date="2020-04" db="EMBL/GenBank/DDBJ databases">
        <authorList>
            <person name="Alioto T."/>
            <person name="Alioto T."/>
            <person name="Gomez Garrido J."/>
        </authorList>
    </citation>
    <scope>NUCLEOTIDE SEQUENCE</scope>
    <source>
        <strain evidence="3">A484AB</strain>
    </source>
</reference>
<dbReference type="GO" id="GO:0005856">
    <property type="term" value="C:cytoskeleton"/>
    <property type="evidence" value="ECO:0007669"/>
    <property type="project" value="TreeGrafter"/>
</dbReference>
<evidence type="ECO:0000313" key="4">
    <source>
        <dbReference type="Proteomes" id="UP001152795"/>
    </source>
</evidence>
<dbReference type="AlphaFoldDB" id="A0A7D9I4M9"/>
<name>A0A7D9I4M9_PARCT</name>
<keyword evidence="1" id="KW-0175">Coiled coil</keyword>
<accession>A0A7D9I4M9</accession>
<dbReference type="OrthoDB" id="10262929at2759"/>
<organism evidence="3 4">
    <name type="scientific">Paramuricea clavata</name>
    <name type="common">Red gorgonian</name>
    <name type="synonym">Violescent sea-whip</name>
    <dbReference type="NCBI Taxonomy" id="317549"/>
    <lineage>
        <taxon>Eukaryota</taxon>
        <taxon>Metazoa</taxon>
        <taxon>Cnidaria</taxon>
        <taxon>Anthozoa</taxon>
        <taxon>Octocorallia</taxon>
        <taxon>Malacalcyonacea</taxon>
        <taxon>Plexauridae</taxon>
        <taxon>Paramuricea</taxon>
    </lineage>
</organism>